<dbReference type="RefSeq" id="WP_273306783.1">
    <property type="nucleotide sequence ID" value="NZ_DYUD01000025.1"/>
</dbReference>
<protein>
    <recommendedName>
        <fullName evidence="4">Lipoprotein</fullName>
    </recommendedName>
</protein>
<proteinExistence type="predicted"/>
<keyword evidence="1" id="KW-0732">Signal</keyword>
<evidence type="ECO:0000313" key="3">
    <source>
        <dbReference type="Proteomes" id="UP000757103"/>
    </source>
</evidence>
<reference evidence="2" key="1">
    <citation type="journal article" date="2021" name="PeerJ">
        <title>Extensive microbial diversity within the chicken gut microbiome revealed by metagenomics and culture.</title>
        <authorList>
            <person name="Gilroy R."/>
            <person name="Ravi A."/>
            <person name="Getino M."/>
            <person name="Pursley I."/>
            <person name="Horton D.L."/>
            <person name="Alikhan N.F."/>
            <person name="Baker D."/>
            <person name="Gharbi K."/>
            <person name="Hall N."/>
            <person name="Watson M."/>
            <person name="Adriaenssens E.M."/>
            <person name="Foster-Nyarko E."/>
            <person name="Jarju S."/>
            <person name="Secka A."/>
            <person name="Antonio M."/>
            <person name="Oren A."/>
            <person name="Chaudhuri R.R."/>
            <person name="La Ragione R."/>
            <person name="Hildebrand F."/>
            <person name="Pallen M.J."/>
        </authorList>
    </citation>
    <scope>NUCLEOTIDE SEQUENCE</scope>
    <source>
        <strain evidence="2">CHK121-7720</strain>
    </source>
</reference>
<evidence type="ECO:0000256" key="1">
    <source>
        <dbReference type="SAM" id="SignalP"/>
    </source>
</evidence>
<sequence length="263" mass="29428">MKRVLWKWIPAGALLVALSGCGGGVADGDYAGAFKEYVKSELKAGTWVLTADEGLTADQVDSIQAEVLHEVTIADSMRAGRQEAIDAYVSTEQQLKYDMEVAEHNYKLDENSQFARRADYARKYNEAKQAHGNDRNYASQIEGYKQAMERLPKDHEAYVKFDKDRDFSYIRKYEAAKTAYDQFVAVSVEDYIKSYAALAQYAGRDTTEVLGTVAQVEFITPDGHQSAIVLFNEKPTYVKAILTDSQALEDDDTMGDASEYEAE</sequence>
<comment type="caution">
    <text evidence="2">The sequence shown here is derived from an EMBL/GenBank/DDBJ whole genome shotgun (WGS) entry which is preliminary data.</text>
</comment>
<dbReference type="Proteomes" id="UP000757103">
    <property type="component" value="Unassembled WGS sequence"/>
</dbReference>
<organism evidence="2 3">
    <name type="scientific">Barnesiella viscericola</name>
    <dbReference type="NCBI Taxonomy" id="397865"/>
    <lineage>
        <taxon>Bacteria</taxon>
        <taxon>Pseudomonadati</taxon>
        <taxon>Bacteroidota</taxon>
        <taxon>Bacteroidia</taxon>
        <taxon>Bacteroidales</taxon>
        <taxon>Barnesiellaceae</taxon>
        <taxon>Barnesiella</taxon>
    </lineage>
</organism>
<name>A0A921MS04_9BACT</name>
<dbReference type="AlphaFoldDB" id="A0A921MS04"/>
<feature type="signal peptide" evidence="1">
    <location>
        <begin position="1"/>
        <end position="22"/>
    </location>
</feature>
<evidence type="ECO:0000313" key="2">
    <source>
        <dbReference type="EMBL" id="HJG89718.1"/>
    </source>
</evidence>
<reference evidence="2" key="2">
    <citation type="submission" date="2021-09" db="EMBL/GenBank/DDBJ databases">
        <authorList>
            <person name="Gilroy R."/>
        </authorList>
    </citation>
    <scope>NUCLEOTIDE SEQUENCE</scope>
    <source>
        <strain evidence="2">CHK121-7720</strain>
    </source>
</reference>
<gene>
    <name evidence="2" type="ORF">K8U91_09670</name>
</gene>
<dbReference type="EMBL" id="DYUD01000025">
    <property type="protein sequence ID" value="HJG89718.1"/>
    <property type="molecule type" value="Genomic_DNA"/>
</dbReference>
<feature type="chain" id="PRO_5036735785" description="Lipoprotein" evidence="1">
    <location>
        <begin position="23"/>
        <end position="263"/>
    </location>
</feature>
<evidence type="ECO:0008006" key="4">
    <source>
        <dbReference type="Google" id="ProtNLM"/>
    </source>
</evidence>
<dbReference type="PROSITE" id="PS51257">
    <property type="entry name" value="PROKAR_LIPOPROTEIN"/>
    <property type="match status" value="1"/>
</dbReference>
<accession>A0A921MS04</accession>